<evidence type="ECO:0000256" key="1">
    <source>
        <dbReference type="SAM" id="SignalP"/>
    </source>
</evidence>
<keyword evidence="1" id="KW-0732">Signal</keyword>
<feature type="signal peptide" evidence="1">
    <location>
        <begin position="1"/>
        <end position="27"/>
    </location>
</feature>
<protein>
    <submittedName>
        <fullName evidence="2">Uncharacterized protein</fullName>
    </submittedName>
</protein>
<evidence type="ECO:0000313" key="2">
    <source>
        <dbReference type="EMBL" id="NYG35124.1"/>
    </source>
</evidence>
<feature type="chain" id="PRO_5030582536" evidence="1">
    <location>
        <begin position="28"/>
        <end position="297"/>
    </location>
</feature>
<accession>A0A7Y9R3S4</accession>
<organism evidence="2 3">
    <name type="scientific">Sphaerotilus montanus</name>
    <dbReference type="NCBI Taxonomy" id="522889"/>
    <lineage>
        <taxon>Bacteria</taxon>
        <taxon>Pseudomonadati</taxon>
        <taxon>Pseudomonadota</taxon>
        <taxon>Betaproteobacteria</taxon>
        <taxon>Burkholderiales</taxon>
        <taxon>Sphaerotilaceae</taxon>
        <taxon>Sphaerotilus</taxon>
    </lineage>
</organism>
<evidence type="ECO:0000313" key="3">
    <source>
        <dbReference type="Proteomes" id="UP000518288"/>
    </source>
</evidence>
<gene>
    <name evidence="2" type="ORF">BDD16_004110</name>
</gene>
<sequence>MSAGKRLIRAIGLAMVFSTVGVDAAQAQDTAALRSMHSSLRARLASSPFQRPLVLESSLSSGDLKGEVYAVIDQPFDVVASALRSAGAWCDLLILHLNVKHCGAAGEPPGQTLGLAVGRKFDQPLSEAYVVRFAYRVPVTSSDYLRVQMTAASGPLGTSDYRLALEAIPLDAKHAFLHMSYAYSYGTAALVAMEIYLASAGRDKVGFSVTGQGSDGRPVHIHGVRGVVERNTMRYFLAIESYLGSLSALPDEREEKRLRDWFTATERHAEQLHEMDRGKYLAMKRLELQRQHAGTQR</sequence>
<reference evidence="2 3" key="1">
    <citation type="submission" date="2020-07" db="EMBL/GenBank/DDBJ databases">
        <title>Genomic Encyclopedia of Archaeal and Bacterial Type Strains, Phase II (KMG-II): from individual species to whole genera.</title>
        <authorList>
            <person name="Goeker M."/>
        </authorList>
    </citation>
    <scope>NUCLEOTIDE SEQUENCE [LARGE SCALE GENOMIC DNA]</scope>
    <source>
        <strain evidence="2 3">DSM 21226</strain>
    </source>
</reference>
<comment type="caution">
    <text evidence="2">The sequence shown here is derived from an EMBL/GenBank/DDBJ whole genome shotgun (WGS) entry which is preliminary data.</text>
</comment>
<keyword evidence="3" id="KW-1185">Reference proteome</keyword>
<dbReference type="EMBL" id="JACCFH010000001">
    <property type="protein sequence ID" value="NYG35124.1"/>
    <property type="molecule type" value="Genomic_DNA"/>
</dbReference>
<dbReference type="Proteomes" id="UP000518288">
    <property type="component" value="Unassembled WGS sequence"/>
</dbReference>
<proteinExistence type="predicted"/>
<dbReference type="AlphaFoldDB" id="A0A7Y9R3S4"/>
<name>A0A7Y9R3S4_9BURK</name>
<dbReference type="RefSeq" id="WP_310732786.1">
    <property type="nucleotide sequence ID" value="NZ_JACCFH010000001.1"/>
</dbReference>